<dbReference type="PANTHER" id="PTHR47959">
    <property type="entry name" value="ATP-DEPENDENT RNA HELICASE RHLE-RELATED"/>
    <property type="match status" value="1"/>
</dbReference>
<evidence type="ECO:0000256" key="5">
    <source>
        <dbReference type="PROSITE-ProRule" id="PRU00552"/>
    </source>
</evidence>
<dbReference type="InterPro" id="IPR027417">
    <property type="entry name" value="P-loop_NTPase"/>
</dbReference>
<feature type="domain" description="Helicase ATP-binding" evidence="9">
    <location>
        <begin position="154"/>
        <end position="341"/>
    </location>
</feature>
<feature type="region of interest" description="Disordered" evidence="7">
    <location>
        <begin position="1"/>
        <end position="70"/>
    </location>
</feature>
<keyword evidence="2 6" id="KW-0378">Hydrolase</keyword>
<dbReference type="PROSITE" id="PS51195">
    <property type="entry name" value="Q_MOTIF"/>
    <property type="match status" value="1"/>
</dbReference>
<feature type="domain" description="DEAD-box RNA helicase Q" evidence="11">
    <location>
        <begin position="123"/>
        <end position="151"/>
    </location>
</feature>
<name>G0QRN3_ICHMU</name>
<protein>
    <submittedName>
        <fullName evidence="12">Uncharacterized protein</fullName>
    </submittedName>
</protein>
<dbReference type="STRING" id="857967.G0QRN3"/>
<dbReference type="Pfam" id="PF00271">
    <property type="entry name" value="Helicase_C"/>
    <property type="match status" value="1"/>
</dbReference>
<evidence type="ECO:0000256" key="7">
    <source>
        <dbReference type="SAM" id="MobiDB-lite"/>
    </source>
</evidence>
<dbReference type="eggNOG" id="KOG0330">
    <property type="taxonomic scope" value="Eukaryota"/>
</dbReference>
<dbReference type="InterPro" id="IPR014001">
    <property type="entry name" value="Helicase_ATP-bd"/>
</dbReference>
<dbReference type="GO" id="GO:0003676">
    <property type="term" value="F:nucleic acid binding"/>
    <property type="evidence" value="ECO:0007669"/>
    <property type="project" value="InterPro"/>
</dbReference>
<evidence type="ECO:0000259" key="10">
    <source>
        <dbReference type="PROSITE" id="PS51194"/>
    </source>
</evidence>
<reference evidence="12 13" key="1">
    <citation type="submission" date="2011-07" db="EMBL/GenBank/DDBJ databases">
        <authorList>
            <person name="Coyne R."/>
            <person name="Brami D."/>
            <person name="Johnson J."/>
            <person name="Hostetler J."/>
            <person name="Hannick L."/>
            <person name="Clark T."/>
            <person name="Cassidy-Hanley D."/>
            <person name="Inman J."/>
        </authorList>
    </citation>
    <scope>NUCLEOTIDE SEQUENCE [LARGE SCALE GENOMIC DNA]</scope>
    <source>
        <strain evidence="12 13">G5</strain>
    </source>
</reference>
<dbReference type="Pfam" id="PF00270">
    <property type="entry name" value="DEAD"/>
    <property type="match status" value="1"/>
</dbReference>
<gene>
    <name evidence="12" type="ORF">IMG5_095370</name>
</gene>
<evidence type="ECO:0000256" key="4">
    <source>
        <dbReference type="ARBA" id="ARBA00022840"/>
    </source>
</evidence>
<dbReference type="Proteomes" id="UP000008983">
    <property type="component" value="Unassembled WGS sequence"/>
</dbReference>
<dbReference type="PANTHER" id="PTHR47959:SF24">
    <property type="entry name" value="ATP-DEPENDENT RNA HELICASE"/>
    <property type="match status" value="1"/>
</dbReference>
<dbReference type="GO" id="GO:0005829">
    <property type="term" value="C:cytosol"/>
    <property type="evidence" value="ECO:0007669"/>
    <property type="project" value="TreeGrafter"/>
</dbReference>
<dbReference type="InterPro" id="IPR001650">
    <property type="entry name" value="Helicase_C-like"/>
</dbReference>
<feature type="compositionally biased region" description="Polar residues" evidence="7">
    <location>
        <begin position="44"/>
        <end position="56"/>
    </location>
</feature>
<evidence type="ECO:0000259" key="9">
    <source>
        <dbReference type="PROSITE" id="PS51192"/>
    </source>
</evidence>
<dbReference type="PROSITE" id="PS51194">
    <property type="entry name" value="HELICASE_CTER"/>
    <property type="match status" value="1"/>
</dbReference>
<dbReference type="Gene3D" id="3.40.50.300">
    <property type="entry name" value="P-loop containing nucleotide triphosphate hydrolases"/>
    <property type="match status" value="2"/>
</dbReference>
<keyword evidence="8" id="KW-0472">Membrane</keyword>
<dbReference type="InterPro" id="IPR000629">
    <property type="entry name" value="RNA-helicase_DEAD-box_CS"/>
</dbReference>
<dbReference type="GeneID" id="14908278"/>
<feature type="transmembrane region" description="Helical" evidence="8">
    <location>
        <begin position="246"/>
        <end position="266"/>
    </location>
</feature>
<dbReference type="OrthoDB" id="10261904at2759"/>
<dbReference type="InterPro" id="IPR014014">
    <property type="entry name" value="RNA_helicase_DEAD_Q_motif"/>
</dbReference>
<organism evidence="12 13">
    <name type="scientific">Ichthyophthirius multifiliis</name>
    <name type="common">White spot disease agent</name>
    <name type="synonym">Ich</name>
    <dbReference type="NCBI Taxonomy" id="5932"/>
    <lineage>
        <taxon>Eukaryota</taxon>
        <taxon>Sar</taxon>
        <taxon>Alveolata</taxon>
        <taxon>Ciliophora</taxon>
        <taxon>Intramacronucleata</taxon>
        <taxon>Oligohymenophorea</taxon>
        <taxon>Hymenostomatida</taxon>
        <taxon>Ophryoglenina</taxon>
        <taxon>Ichthyophthirius</taxon>
    </lineage>
</organism>
<evidence type="ECO:0000256" key="3">
    <source>
        <dbReference type="ARBA" id="ARBA00022806"/>
    </source>
</evidence>
<comment type="similarity">
    <text evidence="6">Belongs to the DEAD box helicase family.</text>
</comment>
<dbReference type="EMBL" id="GL983778">
    <property type="protein sequence ID" value="EGR32122.1"/>
    <property type="molecule type" value="Genomic_DNA"/>
</dbReference>
<keyword evidence="8" id="KW-0812">Transmembrane</keyword>
<keyword evidence="3 6" id="KW-0347">Helicase</keyword>
<dbReference type="SMART" id="SM00490">
    <property type="entry name" value="HELICc"/>
    <property type="match status" value="1"/>
</dbReference>
<dbReference type="AlphaFoldDB" id="G0QRN3"/>
<evidence type="ECO:0000256" key="6">
    <source>
        <dbReference type="RuleBase" id="RU000492"/>
    </source>
</evidence>
<dbReference type="RefSeq" id="XP_004035608.1">
    <property type="nucleotide sequence ID" value="XM_004035560.1"/>
</dbReference>
<sequence length="540" mass="62695">MQSLKRKYQTNNTQTNLQIQKKQKPNNYLEKKNQKNHIQKDNNEQNTYKNTQNNSEKNTEKNLKKSLKQQKIPQNDILSLQLQNNQQIIENKKQKADKKQEPKEIIYKDFNQFGVKKNQFQKKKKKKLKLHEKLLQACQRLNYITPTPIQQKSLPHTLKKKDIIALAETGSGKTLSFALPILQQFLNQPHEYYALILSPTRELCVQISESFENLGKEFGLKVVVIVGGLDPIKQMIALSKNPHISIYYNIIYIYIYLYILVVGTPGRIQYHFQNTKGFQMNNLKFLVLDEADKLLNMDFEAEINDILDKIPKERNTFLFSATMTNKVHKLQKVSLRNPVKIEVSTKYQTVQTLIQQYCFIPIKYKDSYLAFILNENQGSSCIIFVTTCINSIRLTLMLRNLGFQAVSIHGQMNQTKRQTAINKFKDGQKKILVATDVASRGLDIPCIDLVINYELPANTKEYIHRVGRTARAGRKGNAISLISQYDLEAFLKIEDLLGIKIDQYNIEEYKALVFNERINEAQKISTKQLKELIETKKIKE</sequence>
<evidence type="ECO:0000256" key="1">
    <source>
        <dbReference type="ARBA" id="ARBA00022741"/>
    </source>
</evidence>
<dbReference type="GO" id="GO:0016787">
    <property type="term" value="F:hydrolase activity"/>
    <property type="evidence" value="ECO:0007669"/>
    <property type="project" value="UniProtKB-KW"/>
</dbReference>
<dbReference type="SMART" id="SM00487">
    <property type="entry name" value="DEXDc"/>
    <property type="match status" value="1"/>
</dbReference>
<dbReference type="SUPFAM" id="SSF52540">
    <property type="entry name" value="P-loop containing nucleoside triphosphate hydrolases"/>
    <property type="match status" value="1"/>
</dbReference>
<dbReference type="FunCoup" id="G0QRN3">
    <property type="interactions" value="515"/>
</dbReference>
<evidence type="ECO:0000256" key="8">
    <source>
        <dbReference type="SAM" id="Phobius"/>
    </source>
</evidence>
<proteinExistence type="inferred from homology"/>
<evidence type="ECO:0000259" key="11">
    <source>
        <dbReference type="PROSITE" id="PS51195"/>
    </source>
</evidence>
<feature type="compositionally biased region" description="Basic and acidic residues" evidence="7">
    <location>
        <begin position="29"/>
        <end position="43"/>
    </location>
</feature>
<keyword evidence="4 6" id="KW-0067">ATP-binding</keyword>
<evidence type="ECO:0000313" key="12">
    <source>
        <dbReference type="EMBL" id="EGR32122.1"/>
    </source>
</evidence>
<evidence type="ECO:0000313" key="13">
    <source>
        <dbReference type="Proteomes" id="UP000008983"/>
    </source>
</evidence>
<keyword evidence="13" id="KW-1185">Reference proteome</keyword>
<feature type="domain" description="Helicase C-terminal" evidence="10">
    <location>
        <begin position="364"/>
        <end position="512"/>
    </location>
</feature>
<dbReference type="PROSITE" id="PS51192">
    <property type="entry name" value="HELICASE_ATP_BIND_1"/>
    <property type="match status" value="1"/>
</dbReference>
<keyword evidence="8" id="KW-1133">Transmembrane helix</keyword>
<keyword evidence="1 6" id="KW-0547">Nucleotide-binding</keyword>
<dbReference type="InterPro" id="IPR050079">
    <property type="entry name" value="DEAD_box_RNA_helicase"/>
</dbReference>
<feature type="compositionally biased region" description="Low complexity" evidence="7">
    <location>
        <begin position="9"/>
        <end position="20"/>
    </location>
</feature>
<dbReference type="InterPro" id="IPR011545">
    <property type="entry name" value="DEAD/DEAH_box_helicase_dom"/>
</dbReference>
<feature type="short sequence motif" description="Q motif" evidence="5">
    <location>
        <begin position="123"/>
        <end position="151"/>
    </location>
</feature>
<dbReference type="GO" id="GO:0003724">
    <property type="term" value="F:RNA helicase activity"/>
    <property type="evidence" value="ECO:0007669"/>
    <property type="project" value="InterPro"/>
</dbReference>
<dbReference type="OMA" id="GIGIKCC"/>
<evidence type="ECO:0000256" key="2">
    <source>
        <dbReference type="ARBA" id="ARBA00022801"/>
    </source>
</evidence>
<dbReference type="CDD" id="cd18787">
    <property type="entry name" value="SF2_C_DEAD"/>
    <property type="match status" value="1"/>
</dbReference>
<dbReference type="InParanoid" id="G0QRN3"/>
<accession>G0QRN3</accession>
<dbReference type="GO" id="GO:0005524">
    <property type="term" value="F:ATP binding"/>
    <property type="evidence" value="ECO:0007669"/>
    <property type="project" value="UniProtKB-KW"/>
</dbReference>
<dbReference type="PROSITE" id="PS00039">
    <property type="entry name" value="DEAD_ATP_HELICASE"/>
    <property type="match status" value="1"/>
</dbReference>